<feature type="chain" id="PRO_5046413476" evidence="1">
    <location>
        <begin position="20"/>
        <end position="88"/>
    </location>
</feature>
<keyword evidence="3" id="KW-1185">Reference proteome</keyword>
<proteinExistence type="predicted"/>
<evidence type="ECO:0000313" key="2">
    <source>
        <dbReference type="EMBL" id="CAK7921019.1"/>
    </source>
</evidence>
<gene>
    <name evidence="2" type="ORF">CAAN4_H09164</name>
</gene>
<accession>A0ABP0EMW0</accession>
<keyword evidence="1" id="KW-0732">Signal</keyword>
<sequence>MKIARTFLFFFVFICQEECSLDDIISKLIVVVLSVKDTHSPYYPRAYGGPSTNVIDRRQENPNAMQVIKKVSCIFGIGAYIFEDMQAA</sequence>
<dbReference type="Proteomes" id="UP001497600">
    <property type="component" value="Chromosome H"/>
</dbReference>
<evidence type="ECO:0000313" key="3">
    <source>
        <dbReference type="Proteomes" id="UP001497600"/>
    </source>
</evidence>
<dbReference type="EMBL" id="OZ004260">
    <property type="protein sequence ID" value="CAK7921019.1"/>
    <property type="molecule type" value="Genomic_DNA"/>
</dbReference>
<reference evidence="2 3" key="1">
    <citation type="submission" date="2024-01" db="EMBL/GenBank/DDBJ databases">
        <authorList>
            <consortium name="Genoscope - CEA"/>
            <person name="William W."/>
        </authorList>
    </citation>
    <scope>NUCLEOTIDE SEQUENCE [LARGE SCALE GENOMIC DNA]</scope>
    <source>
        <strain evidence="2 3">29B2s-10</strain>
    </source>
</reference>
<organism evidence="2 3">
    <name type="scientific">[Candida] anglica</name>
    <dbReference type="NCBI Taxonomy" id="148631"/>
    <lineage>
        <taxon>Eukaryota</taxon>
        <taxon>Fungi</taxon>
        <taxon>Dikarya</taxon>
        <taxon>Ascomycota</taxon>
        <taxon>Saccharomycotina</taxon>
        <taxon>Pichiomycetes</taxon>
        <taxon>Debaryomycetaceae</taxon>
        <taxon>Kurtzmaniella</taxon>
    </lineage>
</organism>
<evidence type="ECO:0000256" key="1">
    <source>
        <dbReference type="SAM" id="SignalP"/>
    </source>
</evidence>
<protein>
    <submittedName>
        <fullName evidence="2">Uncharacterized protein</fullName>
    </submittedName>
</protein>
<feature type="signal peptide" evidence="1">
    <location>
        <begin position="1"/>
        <end position="19"/>
    </location>
</feature>
<name>A0ABP0EMW0_9ASCO</name>